<gene>
    <name evidence="3" type="ORF">MELIAE_LOCUS9142</name>
</gene>
<organism evidence="3 4">
    <name type="scientific">Brassicogethes aeneus</name>
    <name type="common">Rape pollen beetle</name>
    <name type="synonym">Meligethes aeneus</name>
    <dbReference type="NCBI Taxonomy" id="1431903"/>
    <lineage>
        <taxon>Eukaryota</taxon>
        <taxon>Metazoa</taxon>
        <taxon>Ecdysozoa</taxon>
        <taxon>Arthropoda</taxon>
        <taxon>Hexapoda</taxon>
        <taxon>Insecta</taxon>
        <taxon>Pterygota</taxon>
        <taxon>Neoptera</taxon>
        <taxon>Endopterygota</taxon>
        <taxon>Coleoptera</taxon>
        <taxon>Polyphaga</taxon>
        <taxon>Cucujiformia</taxon>
        <taxon>Nitidulidae</taxon>
        <taxon>Meligethinae</taxon>
        <taxon>Brassicogethes</taxon>
    </lineage>
</organism>
<dbReference type="InterPro" id="IPR022587">
    <property type="entry name" value="MTMR12-like_C"/>
</dbReference>
<evidence type="ECO:0000259" key="2">
    <source>
        <dbReference type="PROSITE" id="PS51339"/>
    </source>
</evidence>
<dbReference type="CDD" id="cd14537">
    <property type="entry name" value="PTP-MTMR10-like"/>
    <property type="match status" value="1"/>
</dbReference>
<dbReference type="SUPFAM" id="SSF52799">
    <property type="entry name" value="(Phosphotyrosine protein) phosphatases II"/>
    <property type="match status" value="1"/>
</dbReference>
<dbReference type="PROSITE" id="PS51339">
    <property type="entry name" value="PPASE_MYOTUBULARIN"/>
    <property type="match status" value="1"/>
</dbReference>
<dbReference type="PANTHER" id="PTHR10807">
    <property type="entry name" value="MYOTUBULARIN-RELATED"/>
    <property type="match status" value="1"/>
</dbReference>
<reference evidence="3" key="1">
    <citation type="submission" date="2021-12" db="EMBL/GenBank/DDBJ databases">
        <authorList>
            <person name="King R."/>
        </authorList>
    </citation>
    <scope>NUCLEOTIDE SEQUENCE</scope>
</reference>
<dbReference type="InterPro" id="IPR011993">
    <property type="entry name" value="PH-like_dom_sf"/>
</dbReference>
<dbReference type="AlphaFoldDB" id="A0A9P0BAL5"/>
<sequence length="637" mass="73041">MTDLKESGFKSYLDESGLETIKLNDLQQTKLLDGETTVSTANNVMLFNTLSDKKKGTYGILTVTTFKLSFACASDNGLDNFHQQNLLLGMNDICLSSIATIYQTGERTKKKLIPGQNISGKIKELLIICKNMRSFEFSFKDSEKDGGKTTANALIHHAYPKRHSLLFAYDYLEPYVKSPQLAKEVTMFRKKEDWSRELRRTKCENWRISDLNQNYQTSPYLTQSLIVPLSISDFSLIKSVEHFNNRFCPVWVWGTAKGAALVRMADLLPAISDSKYENELFEHIRKSHPDLKQPIIINLNCISSKDVQASYLKLRDICVPDSSRMFKRQDFKLYGLLDNSKWLALVSTCLGFAVEAADCLHKKVTTVVLQEGNGQDTNCIISSLCQIILDPYFRTKPGFQSLIQKEWVSLGHPFAYRLGHIHDKDVETAPFFLLFLDCVWQLQLQHPAAFQFSETYLTTLWDSAHITLFDTFIFNNDHQRMMAESGTTNGASKLVLRSIWDWREQFSESDLIFFANPLYQDNYQQILEVKHGISSLEIWSQCYFRWLPELEIKNGGRPVLDLYNRILVNEILNLRHGQADANGRYLKNIDEQMDLLKKVNSFFPFSHNLFGQTSASSNIFLSSDVLDTQSVFNLTTE</sequence>
<protein>
    <recommendedName>
        <fullName evidence="2">Myotubularin phosphatase domain-containing protein</fullName>
    </recommendedName>
</protein>
<dbReference type="InterPro" id="IPR029021">
    <property type="entry name" value="Prot-tyrosine_phosphatase-like"/>
</dbReference>
<dbReference type="OrthoDB" id="271628at2759"/>
<keyword evidence="4" id="KW-1185">Reference proteome</keyword>
<dbReference type="Gene3D" id="2.30.29.30">
    <property type="entry name" value="Pleckstrin-homology domain (PH domain)/Phosphotyrosine-binding domain (PTB)"/>
    <property type="match status" value="1"/>
</dbReference>
<proteinExistence type="inferred from homology"/>
<evidence type="ECO:0000313" key="4">
    <source>
        <dbReference type="Proteomes" id="UP001154078"/>
    </source>
</evidence>
<comment type="similarity">
    <text evidence="1">Belongs to the protein-tyrosine phosphatase family. Non-receptor class myotubularin subfamily.</text>
</comment>
<dbReference type="GO" id="GO:0016020">
    <property type="term" value="C:membrane"/>
    <property type="evidence" value="ECO:0007669"/>
    <property type="project" value="TreeGrafter"/>
</dbReference>
<evidence type="ECO:0000256" key="1">
    <source>
        <dbReference type="ARBA" id="ARBA00007471"/>
    </source>
</evidence>
<dbReference type="PANTHER" id="PTHR10807:SF110">
    <property type="entry name" value="FI17948P1"/>
    <property type="match status" value="1"/>
</dbReference>
<dbReference type="InterPro" id="IPR030564">
    <property type="entry name" value="Myotubularin"/>
</dbReference>
<dbReference type="InterPro" id="IPR010569">
    <property type="entry name" value="Myotubularin-like_Pase_dom"/>
</dbReference>
<dbReference type="Proteomes" id="UP001154078">
    <property type="component" value="Chromosome 6"/>
</dbReference>
<name>A0A9P0BAL5_BRAAE</name>
<dbReference type="EMBL" id="OV121137">
    <property type="protein sequence ID" value="CAH0558932.1"/>
    <property type="molecule type" value="Genomic_DNA"/>
</dbReference>
<evidence type="ECO:0000313" key="3">
    <source>
        <dbReference type="EMBL" id="CAH0558932.1"/>
    </source>
</evidence>
<accession>A0A9P0BAL5</accession>
<feature type="domain" description="Myotubularin phosphatase" evidence="2">
    <location>
        <begin position="188"/>
        <end position="543"/>
    </location>
</feature>
<dbReference type="Pfam" id="PF12578">
    <property type="entry name" value="3-PAP"/>
    <property type="match status" value="1"/>
</dbReference>
<dbReference type="GO" id="GO:0046856">
    <property type="term" value="P:phosphatidylinositol dephosphorylation"/>
    <property type="evidence" value="ECO:0007669"/>
    <property type="project" value="TreeGrafter"/>
</dbReference>
<dbReference type="GO" id="GO:0005737">
    <property type="term" value="C:cytoplasm"/>
    <property type="evidence" value="ECO:0007669"/>
    <property type="project" value="TreeGrafter"/>
</dbReference>
<dbReference type="SUPFAM" id="SSF50729">
    <property type="entry name" value="PH domain-like"/>
    <property type="match status" value="1"/>
</dbReference>
<dbReference type="Pfam" id="PF06602">
    <property type="entry name" value="Myotub-related"/>
    <property type="match status" value="2"/>
</dbReference>